<evidence type="ECO:0000313" key="7">
    <source>
        <dbReference type="EMBL" id="KAF0732704.1"/>
    </source>
</evidence>
<dbReference type="InterPro" id="IPR013083">
    <property type="entry name" value="Znf_RING/FYVE/PHD"/>
</dbReference>
<accession>A0A6G0WYS2</accession>
<gene>
    <name evidence="7" type="ORF">Ae201684_010236</name>
</gene>
<evidence type="ECO:0000256" key="5">
    <source>
        <dbReference type="SAM" id="MobiDB-lite"/>
    </source>
</evidence>
<evidence type="ECO:0000256" key="4">
    <source>
        <dbReference type="PROSITE-ProRule" id="PRU00091"/>
    </source>
</evidence>
<protein>
    <recommendedName>
        <fullName evidence="6">FYVE-type domain-containing protein</fullName>
    </recommendedName>
</protein>
<comment type="caution">
    <text evidence="7">The sequence shown here is derived from an EMBL/GenBank/DDBJ whole genome shotgun (WGS) entry which is preliminary data.</text>
</comment>
<dbReference type="PROSITE" id="PS50178">
    <property type="entry name" value="ZF_FYVE"/>
    <property type="match status" value="1"/>
</dbReference>
<dbReference type="GO" id="GO:0043130">
    <property type="term" value="F:ubiquitin binding"/>
    <property type="evidence" value="ECO:0007669"/>
    <property type="project" value="TreeGrafter"/>
</dbReference>
<dbReference type="EMBL" id="VJMJ01000129">
    <property type="protein sequence ID" value="KAF0732704.1"/>
    <property type="molecule type" value="Genomic_DNA"/>
</dbReference>
<evidence type="ECO:0000256" key="1">
    <source>
        <dbReference type="ARBA" id="ARBA00022723"/>
    </source>
</evidence>
<keyword evidence="2 4" id="KW-0863">Zinc-finger</keyword>
<dbReference type="VEuPathDB" id="FungiDB:AeMF1_012978"/>
<dbReference type="InterPro" id="IPR000306">
    <property type="entry name" value="Znf_FYVE"/>
</dbReference>
<dbReference type="Proteomes" id="UP000481153">
    <property type="component" value="Unassembled WGS sequence"/>
</dbReference>
<feature type="compositionally biased region" description="Basic and acidic residues" evidence="5">
    <location>
        <begin position="934"/>
        <end position="945"/>
    </location>
</feature>
<dbReference type="PANTHER" id="PTHR47794:SF1">
    <property type="entry name" value="VACUOLAR PROTEIN SORTING-ASSOCIATED PROTEIN 27"/>
    <property type="match status" value="1"/>
</dbReference>
<keyword evidence="1" id="KW-0479">Metal-binding</keyword>
<keyword evidence="3" id="KW-0862">Zinc</keyword>
<evidence type="ECO:0000256" key="3">
    <source>
        <dbReference type="ARBA" id="ARBA00022833"/>
    </source>
</evidence>
<evidence type="ECO:0000259" key="6">
    <source>
        <dbReference type="PROSITE" id="PS50178"/>
    </source>
</evidence>
<feature type="region of interest" description="Disordered" evidence="5">
    <location>
        <begin position="919"/>
        <end position="968"/>
    </location>
</feature>
<dbReference type="GO" id="GO:0032266">
    <property type="term" value="F:phosphatidylinositol-3-phosphate binding"/>
    <property type="evidence" value="ECO:0007669"/>
    <property type="project" value="TreeGrafter"/>
</dbReference>
<feature type="domain" description="FYVE-type" evidence="6">
    <location>
        <begin position="820"/>
        <end position="881"/>
    </location>
</feature>
<sequence>MWTRVNLKKETAPVDSRQARAYRNACNDFSDAYMNKKHTLQELLNESMSEGLLVYIADHLHPSMQSALHNPEKAREYVALSLGLSTDPTKPVSRATQHLALGLHLLLNTKSTVVQCNTTYQPGHSDKCTKLWDWIFNAILDALTTKKTYHLPDEDPIPRLGASFSAIIRHVVMNWNKGTCVLEHLSTHPNHVTFLLDYIDNDDIRDSVVRLIYCDHSHSAMQLLKNTKMISQLVQRLTKLPWSADKDNIQSVLRSLVFAPYISPRGDLLYVKSIPKDKLTGEPDYMQLCGTSRDLTCTPMRQFTSRKIRHLVHMIMEQNHVPGIVNGMLQEFLNYAPGAARVSFGCTRHLTSLFELVTTVEFTEKTGKGQIGIECQYMYCQTHVMVQDTLTVGGEDVQVVLNCMMGIQVQTSPPQVVALEIIKSVKSSGSKDVVIQINGKDDLVLTTKSKDEQKRWVDHLQNALKGNVVELDIFCSDDWKSNLAEFRGLRLAVVETMEKHTKAISSIFQTCGLASWPLLHLCDMTQAMVGMQSKRLDTMLVSCGLIDWLLDCYAVVQTSWILTRVSQIIVFYLSDPNCKRSRGCPVVARIMERGPAKFAAGPKGFVQCIYEEVDHCLHCPHSNSTIRVGQLASENPAWMKILKSMEPTTEPPHPSTVPAILQSANFPKPPSFQKDILDLLAQPSFASYDIGSSFLVGNGCVFGYVYKSDGPYWKRALVVYEQTSYKLWSFIPSQQKQYSPINWQWMVPTSVQPRFCHGEDELHTSIGHHGFDVVSDPSHNNMTWNFCTTALHERDEWIQVLQTAAATIAALTQHAKEPPSGTSRECVNCNAAFHVFRRPHPCFRCGKTLCSKCSKNYQKPIPEMAIHSAVCHCQSCFEATGGAMSEQFPTLIQGGSPVTHGSGDIDRVGPELEGINKTRQSGSRRHMYHIDIPTNEKTDSPKLGKDGFPSTPLEVEDNPGFSKDTTDE</sequence>
<dbReference type="PANTHER" id="PTHR47794">
    <property type="entry name" value="VACUOLAR PROTEIN SORTING-ASSOCIATED PROTEIN 27"/>
    <property type="match status" value="1"/>
</dbReference>
<reference evidence="7 8" key="1">
    <citation type="submission" date="2019-07" db="EMBL/GenBank/DDBJ databases">
        <title>Genomics analysis of Aphanomyces spp. identifies a new class of oomycete effector associated with host adaptation.</title>
        <authorList>
            <person name="Gaulin E."/>
        </authorList>
    </citation>
    <scope>NUCLEOTIDE SEQUENCE [LARGE SCALE GENOMIC DNA]</scope>
    <source>
        <strain evidence="7 8">ATCC 201684</strain>
    </source>
</reference>
<dbReference type="GO" id="GO:0043328">
    <property type="term" value="P:protein transport to vacuole involved in ubiquitin-dependent protein catabolic process via the multivesicular body sorting pathway"/>
    <property type="evidence" value="ECO:0007669"/>
    <property type="project" value="TreeGrafter"/>
</dbReference>
<dbReference type="InterPro" id="IPR017455">
    <property type="entry name" value="Znf_FYVE-rel"/>
</dbReference>
<evidence type="ECO:0000313" key="8">
    <source>
        <dbReference type="Proteomes" id="UP000481153"/>
    </source>
</evidence>
<organism evidence="7 8">
    <name type="scientific">Aphanomyces euteiches</name>
    <dbReference type="NCBI Taxonomy" id="100861"/>
    <lineage>
        <taxon>Eukaryota</taxon>
        <taxon>Sar</taxon>
        <taxon>Stramenopiles</taxon>
        <taxon>Oomycota</taxon>
        <taxon>Saprolegniomycetes</taxon>
        <taxon>Saprolegniales</taxon>
        <taxon>Verrucalvaceae</taxon>
        <taxon>Aphanomyces</taxon>
    </lineage>
</organism>
<dbReference type="GO" id="GO:0006623">
    <property type="term" value="P:protein targeting to vacuole"/>
    <property type="evidence" value="ECO:0007669"/>
    <property type="project" value="TreeGrafter"/>
</dbReference>
<dbReference type="InterPro" id="IPR011011">
    <property type="entry name" value="Znf_FYVE_PHD"/>
</dbReference>
<dbReference type="SUPFAM" id="SSF57903">
    <property type="entry name" value="FYVE/PHD zinc finger"/>
    <property type="match status" value="1"/>
</dbReference>
<keyword evidence="8" id="KW-1185">Reference proteome</keyword>
<evidence type="ECO:0000256" key="2">
    <source>
        <dbReference type="ARBA" id="ARBA00022771"/>
    </source>
</evidence>
<dbReference type="AlphaFoldDB" id="A0A6G0WYS2"/>
<dbReference type="GO" id="GO:0033565">
    <property type="term" value="C:ESCRT-0 complex"/>
    <property type="evidence" value="ECO:0007669"/>
    <property type="project" value="TreeGrafter"/>
</dbReference>
<dbReference type="GO" id="GO:0008270">
    <property type="term" value="F:zinc ion binding"/>
    <property type="evidence" value="ECO:0007669"/>
    <property type="project" value="UniProtKB-KW"/>
</dbReference>
<dbReference type="Pfam" id="PF01363">
    <property type="entry name" value="FYVE"/>
    <property type="match status" value="1"/>
</dbReference>
<dbReference type="Gene3D" id="3.30.40.10">
    <property type="entry name" value="Zinc/RING finger domain, C3HC4 (zinc finger)"/>
    <property type="match status" value="1"/>
</dbReference>
<proteinExistence type="predicted"/>
<name>A0A6G0WYS2_9STRA</name>